<sequence>MRVSKTRLFFHRGYVLENPGCRLPDYDPFHWTVRLHYRNQSGGEDPCDESGYLVTFANRSTPVLNERVLASRYNATVADITCFYAEISRNTSAPVPDNATVVGPWSRVEFGRPLSGSEYILLRCERAGAGTIFSRYSLLAQKKSGLQRLDESARRQRLNVLMLGIDSVSRLATIRHMPLTRRYLERELNAFEFVGYNKVGFNSFPNQLPLLTGLSSNAIDRLFGNMHFDVLPHLMSVYRKRGYRTLFLEEYPECGLFTYPIRFGFKKAPTDYYPRAIMKHFTRPTCSVLRYVRRPGWFRYVQDLFSLDGQLLFAYVWLTEFTHGDFNGAGRLDRQLESLLRNLSSSGVLRRTALLVISDHGLRFGDPRRTEIGRMEDLTPSFFLALPEHFLRQHPNAAVHLQVNQRRLTTAYDVHATLLTLAELPRFEPVVTDMRHQPLPGHLASEDVRRRGGATRLLRLR</sequence>
<evidence type="ECO:0000313" key="2">
    <source>
        <dbReference type="Proteomes" id="UP000821865"/>
    </source>
</evidence>
<accession>A0ACB8CB92</accession>
<comment type="caution">
    <text evidence="1">The sequence shown here is derived from an EMBL/GenBank/DDBJ whole genome shotgun (WGS) entry which is preliminary data.</text>
</comment>
<gene>
    <name evidence="1" type="ORF">HPB49_021752</name>
</gene>
<organism evidence="1 2">
    <name type="scientific">Dermacentor silvarum</name>
    <name type="common">Tick</name>
    <dbReference type="NCBI Taxonomy" id="543639"/>
    <lineage>
        <taxon>Eukaryota</taxon>
        <taxon>Metazoa</taxon>
        <taxon>Ecdysozoa</taxon>
        <taxon>Arthropoda</taxon>
        <taxon>Chelicerata</taxon>
        <taxon>Arachnida</taxon>
        <taxon>Acari</taxon>
        <taxon>Parasitiformes</taxon>
        <taxon>Ixodida</taxon>
        <taxon>Ixodoidea</taxon>
        <taxon>Ixodidae</taxon>
        <taxon>Rhipicephalinae</taxon>
        <taxon>Dermacentor</taxon>
    </lineage>
</organism>
<dbReference type="EMBL" id="CM023477">
    <property type="protein sequence ID" value="KAH7938218.1"/>
    <property type="molecule type" value="Genomic_DNA"/>
</dbReference>
<dbReference type="Proteomes" id="UP000821865">
    <property type="component" value="Chromosome 8"/>
</dbReference>
<proteinExistence type="predicted"/>
<protein>
    <submittedName>
        <fullName evidence="1">Uncharacterized protein</fullName>
    </submittedName>
</protein>
<evidence type="ECO:0000313" key="1">
    <source>
        <dbReference type="EMBL" id="KAH7938218.1"/>
    </source>
</evidence>
<reference evidence="1" key="1">
    <citation type="submission" date="2020-05" db="EMBL/GenBank/DDBJ databases">
        <title>Large-scale comparative analyses of tick genomes elucidate their genetic diversity and vector capacities.</title>
        <authorList>
            <person name="Jia N."/>
            <person name="Wang J."/>
            <person name="Shi W."/>
            <person name="Du L."/>
            <person name="Sun Y."/>
            <person name="Zhan W."/>
            <person name="Jiang J."/>
            <person name="Wang Q."/>
            <person name="Zhang B."/>
            <person name="Ji P."/>
            <person name="Sakyi L.B."/>
            <person name="Cui X."/>
            <person name="Yuan T."/>
            <person name="Jiang B."/>
            <person name="Yang W."/>
            <person name="Lam T.T.-Y."/>
            <person name="Chang Q."/>
            <person name="Ding S."/>
            <person name="Wang X."/>
            <person name="Zhu J."/>
            <person name="Ruan X."/>
            <person name="Zhao L."/>
            <person name="Wei J."/>
            <person name="Que T."/>
            <person name="Du C."/>
            <person name="Cheng J."/>
            <person name="Dai P."/>
            <person name="Han X."/>
            <person name="Huang E."/>
            <person name="Gao Y."/>
            <person name="Liu J."/>
            <person name="Shao H."/>
            <person name="Ye R."/>
            <person name="Li L."/>
            <person name="Wei W."/>
            <person name="Wang X."/>
            <person name="Wang C."/>
            <person name="Yang T."/>
            <person name="Huo Q."/>
            <person name="Li W."/>
            <person name="Guo W."/>
            <person name="Chen H."/>
            <person name="Zhou L."/>
            <person name="Ni X."/>
            <person name="Tian J."/>
            <person name="Zhou Y."/>
            <person name="Sheng Y."/>
            <person name="Liu T."/>
            <person name="Pan Y."/>
            <person name="Xia L."/>
            <person name="Li J."/>
            <person name="Zhao F."/>
            <person name="Cao W."/>
        </authorList>
    </citation>
    <scope>NUCLEOTIDE SEQUENCE</scope>
    <source>
        <strain evidence="1">Dsil-2018</strain>
    </source>
</reference>
<name>A0ACB8CB92_DERSI</name>
<keyword evidence="2" id="KW-1185">Reference proteome</keyword>